<dbReference type="Proteomes" id="UP001203136">
    <property type="component" value="Unassembled WGS sequence"/>
</dbReference>
<organism evidence="3 4">
    <name type="scientific">Clostridium symbiosum</name>
    <name type="common">Bacteroides symbiosus</name>
    <dbReference type="NCBI Taxonomy" id="1512"/>
    <lineage>
        <taxon>Bacteria</taxon>
        <taxon>Bacillati</taxon>
        <taxon>Bacillota</taxon>
        <taxon>Clostridia</taxon>
        <taxon>Lachnospirales</taxon>
        <taxon>Lachnospiraceae</taxon>
        <taxon>Otoolea</taxon>
    </lineage>
</organism>
<dbReference type="RefSeq" id="WP_021641055.1">
    <property type="nucleotide sequence ID" value="NZ_BAABZD010000004.1"/>
</dbReference>
<feature type="transmembrane region" description="Helical" evidence="1">
    <location>
        <begin position="112"/>
        <end position="133"/>
    </location>
</feature>
<feature type="transmembrane region" description="Helical" evidence="1">
    <location>
        <begin position="140"/>
        <end position="159"/>
    </location>
</feature>
<gene>
    <name evidence="3" type="ORF">K5I21_07305</name>
</gene>
<keyword evidence="1" id="KW-1133">Transmembrane helix</keyword>
<dbReference type="InterPro" id="IPR053150">
    <property type="entry name" value="Teicoplanin_resist-assoc"/>
</dbReference>
<feature type="transmembrane region" description="Helical" evidence="1">
    <location>
        <begin position="171"/>
        <end position="191"/>
    </location>
</feature>
<feature type="transmembrane region" description="Helical" evidence="1">
    <location>
        <begin position="65"/>
        <end position="86"/>
    </location>
</feature>
<name>A0AAW5F2J9_CLOSY</name>
<dbReference type="EMBL" id="JAINVB010000001">
    <property type="protein sequence ID" value="MCK0085678.1"/>
    <property type="molecule type" value="Genomic_DNA"/>
</dbReference>
<accession>A0AAW5F2J9</accession>
<dbReference type="AlphaFoldDB" id="A0AAW5F2J9"/>
<feature type="domain" description="VanZ-like" evidence="2">
    <location>
        <begin position="73"/>
        <end position="187"/>
    </location>
</feature>
<reference evidence="3" key="1">
    <citation type="journal article" date="2022" name="Cell Host Microbe">
        <title>Colonization of the live biotherapeutic product VE303 and modulation of the microbiota and metabolites in healthy volunteers.</title>
        <authorList>
            <person name="Dsouza M."/>
            <person name="Menon R."/>
            <person name="Crossette E."/>
            <person name="Bhattarai S.K."/>
            <person name="Schneider J."/>
            <person name="Kim Y.G."/>
            <person name="Reddy S."/>
            <person name="Caballero S."/>
            <person name="Felix C."/>
            <person name="Cornacchione L."/>
            <person name="Hendrickson J."/>
            <person name="Watson A.R."/>
            <person name="Minot S.S."/>
            <person name="Greenfield N."/>
            <person name="Schopf L."/>
            <person name="Szabady R."/>
            <person name="Patarroyo J."/>
            <person name="Smith W."/>
            <person name="Harrison P."/>
            <person name="Kuijper E.J."/>
            <person name="Kelly C.P."/>
            <person name="Olle B."/>
            <person name="Bobilev D."/>
            <person name="Silber J.L."/>
            <person name="Bucci V."/>
            <person name="Roberts B."/>
            <person name="Faith J."/>
            <person name="Norman J.M."/>
        </authorList>
    </citation>
    <scope>NUCLEOTIDE SEQUENCE</scope>
    <source>
        <strain evidence="3">VE303-04</strain>
    </source>
</reference>
<sequence length="201" mass="22550">MTILSKLQLWNYMFQDMKEPVSYLPQAILIGLAAAAAGSFLLFAENRIKKGPLPGRSRSAGRHAFLIFTLFLFAVYLTVLLQEAFFSRPPGSRTSVNLEFLGTWGHSAQGNAYVIENIIMFIPWGMLLPLLIAPMQKRGWLCVLTAFLASVSLETVQYLTQRGHCQLDDVIMNTLGAFAGWLVIRVMLGVISHLEYHTSRR</sequence>
<keyword evidence="1" id="KW-0812">Transmembrane</keyword>
<evidence type="ECO:0000313" key="3">
    <source>
        <dbReference type="EMBL" id="MCK0085678.1"/>
    </source>
</evidence>
<feature type="transmembrane region" description="Helical" evidence="1">
    <location>
        <begin position="23"/>
        <end position="44"/>
    </location>
</feature>
<protein>
    <submittedName>
        <fullName evidence="3">VanZ family protein</fullName>
    </submittedName>
</protein>
<dbReference type="PANTHER" id="PTHR36834">
    <property type="entry name" value="MEMBRANE PROTEIN-RELATED"/>
    <property type="match status" value="1"/>
</dbReference>
<evidence type="ECO:0000259" key="2">
    <source>
        <dbReference type="Pfam" id="PF04892"/>
    </source>
</evidence>
<evidence type="ECO:0000313" key="4">
    <source>
        <dbReference type="Proteomes" id="UP001203136"/>
    </source>
</evidence>
<dbReference type="PANTHER" id="PTHR36834:SF2">
    <property type="entry name" value="MEMBRANE PROTEIN"/>
    <property type="match status" value="1"/>
</dbReference>
<comment type="caution">
    <text evidence="3">The sequence shown here is derived from an EMBL/GenBank/DDBJ whole genome shotgun (WGS) entry which is preliminary data.</text>
</comment>
<proteinExistence type="predicted"/>
<dbReference type="InterPro" id="IPR006976">
    <property type="entry name" value="VanZ-like"/>
</dbReference>
<keyword evidence="1" id="KW-0472">Membrane</keyword>
<evidence type="ECO:0000256" key="1">
    <source>
        <dbReference type="SAM" id="Phobius"/>
    </source>
</evidence>
<dbReference type="Pfam" id="PF04892">
    <property type="entry name" value="VanZ"/>
    <property type="match status" value="1"/>
</dbReference>